<protein>
    <recommendedName>
        <fullName evidence="10">AP2/ERF domain-containing protein</fullName>
    </recommendedName>
</protein>
<keyword evidence="7" id="KW-0539">Nucleus</keyword>
<evidence type="ECO:0000256" key="2">
    <source>
        <dbReference type="ARBA" id="ARBA00022821"/>
    </source>
</evidence>
<comment type="caution">
    <text evidence="11">The sequence shown here is derived from an EMBL/GenBank/DDBJ whole genome shotgun (WGS) entry which is preliminary data.</text>
</comment>
<keyword evidence="3" id="KW-0805">Transcription regulation</keyword>
<evidence type="ECO:0000313" key="12">
    <source>
        <dbReference type="Proteomes" id="UP001152484"/>
    </source>
</evidence>
<dbReference type="EMBL" id="CAMAPE010000019">
    <property type="protein sequence ID" value="CAH9086307.1"/>
    <property type="molecule type" value="Genomic_DNA"/>
</dbReference>
<evidence type="ECO:0000256" key="7">
    <source>
        <dbReference type="ARBA" id="ARBA00023242"/>
    </source>
</evidence>
<dbReference type="PANTHER" id="PTHR31839:SF85">
    <property type="entry name" value="AP2_ERF DOMAIN-CONTAINING PROTEIN"/>
    <property type="match status" value="1"/>
</dbReference>
<evidence type="ECO:0000259" key="10">
    <source>
        <dbReference type="PROSITE" id="PS51032"/>
    </source>
</evidence>
<accession>A0A9P1E7G8</accession>
<evidence type="ECO:0000256" key="3">
    <source>
        <dbReference type="ARBA" id="ARBA00023015"/>
    </source>
</evidence>
<evidence type="ECO:0000256" key="8">
    <source>
        <dbReference type="ARBA" id="ARBA00024343"/>
    </source>
</evidence>
<keyword evidence="5" id="KW-0010">Activator</keyword>
<reference evidence="11" key="1">
    <citation type="submission" date="2022-07" db="EMBL/GenBank/DDBJ databases">
        <authorList>
            <person name="Macas J."/>
            <person name="Novak P."/>
            <person name="Neumann P."/>
        </authorList>
    </citation>
    <scope>NUCLEOTIDE SEQUENCE</scope>
</reference>
<dbReference type="CDD" id="cd00018">
    <property type="entry name" value="AP2"/>
    <property type="match status" value="1"/>
</dbReference>
<dbReference type="Pfam" id="PF00847">
    <property type="entry name" value="AP2"/>
    <property type="match status" value="1"/>
</dbReference>
<evidence type="ECO:0000256" key="6">
    <source>
        <dbReference type="ARBA" id="ARBA00023163"/>
    </source>
</evidence>
<dbReference type="PANTHER" id="PTHR31839">
    <property type="entry name" value="DEHYDRATION-RESPONSIVE ELEMENT-BINDING PROTEIN 1D"/>
    <property type="match status" value="1"/>
</dbReference>
<keyword evidence="4" id="KW-0238">DNA-binding</keyword>
<dbReference type="AlphaFoldDB" id="A0A9P1E7G8"/>
<feature type="compositionally biased region" description="Basic residues" evidence="9">
    <location>
        <begin position="65"/>
        <end position="76"/>
    </location>
</feature>
<dbReference type="GO" id="GO:0005634">
    <property type="term" value="C:nucleus"/>
    <property type="evidence" value="ECO:0007669"/>
    <property type="project" value="UniProtKB-SubCell"/>
</dbReference>
<dbReference type="InterPro" id="IPR001471">
    <property type="entry name" value="AP2/ERF_dom"/>
</dbReference>
<keyword evidence="6" id="KW-0804">Transcription</keyword>
<dbReference type="SMART" id="SM00380">
    <property type="entry name" value="AP2"/>
    <property type="match status" value="1"/>
</dbReference>
<dbReference type="Gene3D" id="3.30.730.10">
    <property type="entry name" value="AP2/ERF domain"/>
    <property type="match status" value="1"/>
</dbReference>
<comment type="subcellular location">
    <subcellularLocation>
        <location evidence="1">Nucleus</location>
    </subcellularLocation>
</comment>
<dbReference type="GO" id="GO:0003700">
    <property type="term" value="F:DNA-binding transcription factor activity"/>
    <property type="evidence" value="ECO:0007669"/>
    <property type="project" value="InterPro"/>
</dbReference>
<dbReference type="SUPFAM" id="SSF54171">
    <property type="entry name" value="DNA-binding domain"/>
    <property type="match status" value="1"/>
</dbReference>
<evidence type="ECO:0000256" key="5">
    <source>
        <dbReference type="ARBA" id="ARBA00023159"/>
    </source>
</evidence>
<dbReference type="GO" id="GO:0003677">
    <property type="term" value="F:DNA binding"/>
    <property type="evidence" value="ECO:0007669"/>
    <property type="project" value="UniProtKB-KW"/>
</dbReference>
<dbReference type="PROSITE" id="PS51032">
    <property type="entry name" value="AP2_ERF"/>
    <property type="match status" value="1"/>
</dbReference>
<evidence type="ECO:0000256" key="9">
    <source>
        <dbReference type="SAM" id="MobiDB-lite"/>
    </source>
</evidence>
<dbReference type="InterPro" id="IPR016177">
    <property type="entry name" value="DNA-bd_dom_sf"/>
</dbReference>
<comment type="similarity">
    <text evidence="8">Belongs to the AP2/ERF transcription factor family. ERF subfamily.</text>
</comment>
<feature type="region of interest" description="Disordered" evidence="9">
    <location>
        <begin position="45"/>
        <end position="77"/>
    </location>
</feature>
<dbReference type="FunFam" id="3.30.730.10:FF:000001">
    <property type="entry name" value="Ethylene-responsive transcription factor 2"/>
    <property type="match status" value="1"/>
</dbReference>
<keyword evidence="2" id="KW-0611">Plant defense</keyword>
<evidence type="ECO:0000256" key="1">
    <source>
        <dbReference type="ARBA" id="ARBA00004123"/>
    </source>
</evidence>
<organism evidence="11 12">
    <name type="scientific">Cuscuta europaea</name>
    <name type="common">European dodder</name>
    <dbReference type="NCBI Taxonomy" id="41803"/>
    <lineage>
        <taxon>Eukaryota</taxon>
        <taxon>Viridiplantae</taxon>
        <taxon>Streptophyta</taxon>
        <taxon>Embryophyta</taxon>
        <taxon>Tracheophyta</taxon>
        <taxon>Spermatophyta</taxon>
        <taxon>Magnoliopsida</taxon>
        <taxon>eudicotyledons</taxon>
        <taxon>Gunneridae</taxon>
        <taxon>Pentapetalae</taxon>
        <taxon>asterids</taxon>
        <taxon>lamiids</taxon>
        <taxon>Solanales</taxon>
        <taxon>Convolvulaceae</taxon>
        <taxon>Cuscuteae</taxon>
        <taxon>Cuscuta</taxon>
        <taxon>Cuscuta subgen. Cuscuta</taxon>
    </lineage>
</organism>
<sequence>MADPNSQFSIASHFNQTPFYLPHQLHASHLSPTPFLRRLPEYREPPQAKTTPEMGPSSSTGGSGKHSKYRGVRSRSGKWVSEIREPRKTTRIWLGTYPTPEMAAAAYDAAALALRSSDAVLNFPAFAGSYPVPASSDGAEIRRAAALAASMMKPEGSECGAARRLERSCEQTYNAEYIDEEELFDMHNLLVDMAGGMMVSPPRMTSSPPPEDMSVITGAESLWNY</sequence>
<dbReference type="InterPro" id="IPR045277">
    <property type="entry name" value="DRE1A-I"/>
</dbReference>
<dbReference type="Proteomes" id="UP001152484">
    <property type="component" value="Unassembled WGS sequence"/>
</dbReference>
<evidence type="ECO:0000256" key="4">
    <source>
        <dbReference type="ARBA" id="ARBA00023125"/>
    </source>
</evidence>
<dbReference type="OrthoDB" id="1932364at2759"/>
<name>A0A9P1E7G8_CUSEU</name>
<proteinExistence type="inferred from homology"/>
<keyword evidence="12" id="KW-1185">Reference proteome</keyword>
<evidence type="ECO:0000313" key="11">
    <source>
        <dbReference type="EMBL" id="CAH9086307.1"/>
    </source>
</evidence>
<dbReference type="GO" id="GO:0006952">
    <property type="term" value="P:defense response"/>
    <property type="evidence" value="ECO:0007669"/>
    <property type="project" value="UniProtKB-KW"/>
</dbReference>
<gene>
    <name evidence="11" type="ORF">CEURO_LOCUS9566</name>
</gene>
<dbReference type="InterPro" id="IPR036955">
    <property type="entry name" value="AP2/ERF_dom_sf"/>
</dbReference>
<feature type="domain" description="AP2/ERF" evidence="10">
    <location>
        <begin position="68"/>
        <end position="124"/>
    </location>
</feature>